<evidence type="ECO:0000313" key="2">
    <source>
        <dbReference type="Proteomes" id="UP000694846"/>
    </source>
</evidence>
<organism evidence="2 3">
    <name type="scientific">Sipha flava</name>
    <name type="common">yellow sugarcane aphid</name>
    <dbReference type="NCBI Taxonomy" id="143950"/>
    <lineage>
        <taxon>Eukaryota</taxon>
        <taxon>Metazoa</taxon>
        <taxon>Ecdysozoa</taxon>
        <taxon>Arthropoda</taxon>
        <taxon>Hexapoda</taxon>
        <taxon>Insecta</taxon>
        <taxon>Pterygota</taxon>
        <taxon>Neoptera</taxon>
        <taxon>Paraneoptera</taxon>
        <taxon>Hemiptera</taxon>
        <taxon>Sternorrhyncha</taxon>
        <taxon>Aphidomorpha</taxon>
        <taxon>Aphidoidea</taxon>
        <taxon>Aphididae</taxon>
        <taxon>Sipha</taxon>
    </lineage>
</organism>
<protein>
    <submittedName>
        <fullName evidence="3">Uncharacterized protein LOC112680723 isoform X2</fullName>
    </submittedName>
</protein>
<proteinExistence type="predicted"/>
<feature type="chain" id="PRO_5034195617" evidence="1">
    <location>
        <begin position="19"/>
        <end position="135"/>
    </location>
</feature>
<evidence type="ECO:0000256" key="1">
    <source>
        <dbReference type="SAM" id="SignalP"/>
    </source>
</evidence>
<reference evidence="3" key="1">
    <citation type="submission" date="2025-08" db="UniProtKB">
        <authorList>
            <consortium name="RefSeq"/>
        </authorList>
    </citation>
    <scope>IDENTIFICATION</scope>
    <source>
        <tissue evidence="3">Whole body</tissue>
    </source>
</reference>
<keyword evidence="2" id="KW-1185">Reference proteome</keyword>
<sequence>MMKAAALMSCIAITLSVAMDVCGSKSVSNKELNMWTVDNKDMGVPNMGIQQDEIKNSLRKTGKLDELGDLLEVVQYIIVDSLNNSEFRSFMIKRFLHNYTSQASSYLDKIKKLKKKMNPVAANADDEKDRAMKNY</sequence>
<evidence type="ECO:0000313" key="3">
    <source>
        <dbReference type="RefSeq" id="XP_025406692.1"/>
    </source>
</evidence>
<dbReference type="RefSeq" id="XP_025406692.1">
    <property type="nucleotide sequence ID" value="XM_025550907.1"/>
</dbReference>
<feature type="signal peptide" evidence="1">
    <location>
        <begin position="1"/>
        <end position="18"/>
    </location>
</feature>
<keyword evidence="1" id="KW-0732">Signal</keyword>
<dbReference type="AlphaFoldDB" id="A0A8B8F8M2"/>
<dbReference type="GeneID" id="112680723"/>
<name>A0A8B8F8M2_9HEMI</name>
<dbReference type="OrthoDB" id="6602786at2759"/>
<gene>
    <name evidence="3" type="primary">LOC112680723</name>
</gene>
<dbReference type="Proteomes" id="UP000694846">
    <property type="component" value="Unplaced"/>
</dbReference>
<accession>A0A8B8F8M2</accession>